<evidence type="ECO:0000256" key="1">
    <source>
        <dbReference type="SAM" id="MobiDB-lite"/>
    </source>
</evidence>
<protein>
    <submittedName>
        <fullName evidence="2">Uncharacterized protein</fullName>
    </submittedName>
</protein>
<proteinExistence type="predicted"/>
<dbReference type="EMBL" id="ASPP01026653">
    <property type="protein sequence ID" value="ETO06961.1"/>
    <property type="molecule type" value="Genomic_DNA"/>
</dbReference>
<gene>
    <name evidence="2" type="ORF">RFI_30429</name>
</gene>
<evidence type="ECO:0000313" key="2">
    <source>
        <dbReference type="EMBL" id="ETO06961.1"/>
    </source>
</evidence>
<keyword evidence="3" id="KW-1185">Reference proteome</keyword>
<feature type="compositionally biased region" description="Low complexity" evidence="1">
    <location>
        <begin position="276"/>
        <end position="303"/>
    </location>
</feature>
<comment type="caution">
    <text evidence="2">The sequence shown here is derived from an EMBL/GenBank/DDBJ whole genome shotgun (WGS) entry which is preliminary data.</text>
</comment>
<feature type="non-terminal residue" evidence="2">
    <location>
        <position position="1"/>
    </location>
</feature>
<feature type="compositionally biased region" description="Polar residues" evidence="1">
    <location>
        <begin position="314"/>
        <end position="331"/>
    </location>
</feature>
<dbReference type="Proteomes" id="UP000023152">
    <property type="component" value="Unassembled WGS sequence"/>
</dbReference>
<organism evidence="2 3">
    <name type="scientific">Reticulomyxa filosa</name>
    <dbReference type="NCBI Taxonomy" id="46433"/>
    <lineage>
        <taxon>Eukaryota</taxon>
        <taxon>Sar</taxon>
        <taxon>Rhizaria</taxon>
        <taxon>Retaria</taxon>
        <taxon>Foraminifera</taxon>
        <taxon>Monothalamids</taxon>
        <taxon>Reticulomyxidae</taxon>
        <taxon>Reticulomyxa</taxon>
    </lineage>
</organism>
<feature type="region of interest" description="Disordered" evidence="1">
    <location>
        <begin position="76"/>
        <end position="126"/>
    </location>
</feature>
<sequence>LQRVGNERKEDISVYRNLLELSVRAGVPSHDSCVRKLRDIIQRMEQWIGQMEMEIKNMALLENLLLGSKHSLLTKGDETKSEATDTADSQDAKKHDGEEGGDNADAYDDKEDLSMGDVSTSKKRRLSDMKMAEGKFKHNIYASDNEALKDKKDKDAEMIMTGSEILKNSPKMDIRVHIQKLKDFLTIHDGLPASCTLVERTREELSTIDGCVQRCLSLLCVEDVTTLSDEKLKQMKKECQDIIPQTDIQYEMHVLHWKYHATLWLRNVAQVMNDNQQSQSQSQLQSQSQSQSQSQVVSDSQSVITKQETEKDMPSSTTANHCNDTPLPTNVTVTETNQKQEDTAANDEVVLYPFAKITREQNDRLPKHWSHRLLEKEAKALKLEDYPTHSDICKLFTNITILLEQTKRFDKTLVYLEDPNQVVSLEDFLWVIWKQTNLVYVLPWIRFMDNVDEQRNYSKVLNDRLFNANKLFKRWDTYITIVSGSKFEKGQLGLDEMMALRKEGHLLATQFKYK</sequence>
<feature type="compositionally biased region" description="Acidic residues" evidence="1">
    <location>
        <begin position="99"/>
        <end position="111"/>
    </location>
</feature>
<name>X6M049_RETFI</name>
<evidence type="ECO:0000313" key="3">
    <source>
        <dbReference type="Proteomes" id="UP000023152"/>
    </source>
</evidence>
<dbReference type="AlphaFoldDB" id="X6M049"/>
<reference evidence="2 3" key="1">
    <citation type="journal article" date="2013" name="Curr. Biol.">
        <title>The Genome of the Foraminiferan Reticulomyxa filosa.</title>
        <authorList>
            <person name="Glockner G."/>
            <person name="Hulsmann N."/>
            <person name="Schleicher M."/>
            <person name="Noegel A.A."/>
            <person name="Eichinger L."/>
            <person name="Gallinger C."/>
            <person name="Pawlowski J."/>
            <person name="Sierra R."/>
            <person name="Euteneuer U."/>
            <person name="Pillet L."/>
            <person name="Moustafa A."/>
            <person name="Platzer M."/>
            <person name="Groth M."/>
            <person name="Szafranski K."/>
            <person name="Schliwa M."/>
        </authorList>
    </citation>
    <scope>NUCLEOTIDE SEQUENCE [LARGE SCALE GENOMIC DNA]</scope>
</reference>
<accession>X6M049</accession>
<feature type="region of interest" description="Disordered" evidence="1">
    <location>
        <begin position="276"/>
        <end position="331"/>
    </location>
</feature>